<evidence type="ECO:0000259" key="2">
    <source>
        <dbReference type="Pfam" id="PF03129"/>
    </source>
</evidence>
<reference evidence="3" key="2">
    <citation type="submission" date="2015-06" db="UniProtKB">
        <authorList>
            <consortium name="EnsemblProtists"/>
        </authorList>
    </citation>
    <scope>IDENTIFICATION</scope>
    <source>
        <strain evidence="3">Emoy2</strain>
    </source>
</reference>
<dbReference type="EMBL" id="JH597790">
    <property type="status" value="NOT_ANNOTATED_CDS"/>
    <property type="molecule type" value="Genomic_DNA"/>
</dbReference>
<dbReference type="VEuPathDB" id="FungiDB:HpaG809520"/>
<dbReference type="Gene3D" id="3.40.50.800">
    <property type="entry name" value="Anticodon-binding domain"/>
    <property type="match status" value="1"/>
</dbReference>
<proteinExistence type="predicted"/>
<dbReference type="InterPro" id="IPR036621">
    <property type="entry name" value="Anticodon-bd_dom_sf"/>
</dbReference>
<dbReference type="GO" id="GO:0004829">
    <property type="term" value="F:threonine-tRNA ligase activity"/>
    <property type="evidence" value="ECO:0007669"/>
    <property type="project" value="TreeGrafter"/>
</dbReference>
<dbReference type="STRING" id="559515.M4BST5"/>
<protein>
    <recommendedName>
        <fullName evidence="2">Anticodon-binding domain-containing protein</fullName>
    </recommendedName>
</protein>
<evidence type="ECO:0000256" key="1">
    <source>
        <dbReference type="ARBA" id="ARBA00022917"/>
    </source>
</evidence>
<dbReference type="PANTHER" id="PTHR11451">
    <property type="entry name" value="THREONINE-TRNA LIGASE"/>
    <property type="match status" value="1"/>
</dbReference>
<evidence type="ECO:0000313" key="4">
    <source>
        <dbReference type="Proteomes" id="UP000011713"/>
    </source>
</evidence>
<evidence type="ECO:0000313" key="3">
    <source>
        <dbReference type="EnsemblProtists" id="HpaP809520"/>
    </source>
</evidence>
<dbReference type="HOGENOM" id="CLU_2189012_0_0_1"/>
<reference evidence="4" key="1">
    <citation type="journal article" date="2010" name="Science">
        <title>Signatures of adaptation to obligate biotrophy in the Hyaloperonospora arabidopsidis genome.</title>
        <authorList>
            <person name="Baxter L."/>
            <person name="Tripathy S."/>
            <person name="Ishaque N."/>
            <person name="Boot N."/>
            <person name="Cabral A."/>
            <person name="Kemen E."/>
            <person name="Thines M."/>
            <person name="Ah-Fong A."/>
            <person name="Anderson R."/>
            <person name="Badejoko W."/>
            <person name="Bittner-Eddy P."/>
            <person name="Boore J.L."/>
            <person name="Chibucos M.C."/>
            <person name="Coates M."/>
            <person name="Dehal P."/>
            <person name="Delehaunty K."/>
            <person name="Dong S."/>
            <person name="Downton P."/>
            <person name="Dumas B."/>
            <person name="Fabro G."/>
            <person name="Fronick C."/>
            <person name="Fuerstenberg S.I."/>
            <person name="Fulton L."/>
            <person name="Gaulin E."/>
            <person name="Govers F."/>
            <person name="Hughes L."/>
            <person name="Humphray S."/>
            <person name="Jiang R.H."/>
            <person name="Judelson H."/>
            <person name="Kamoun S."/>
            <person name="Kyung K."/>
            <person name="Meijer H."/>
            <person name="Minx P."/>
            <person name="Morris P."/>
            <person name="Nelson J."/>
            <person name="Phuntumart V."/>
            <person name="Qutob D."/>
            <person name="Rehmany A."/>
            <person name="Rougon-Cardoso A."/>
            <person name="Ryden P."/>
            <person name="Torto-Alalibo T."/>
            <person name="Studholme D."/>
            <person name="Wang Y."/>
            <person name="Win J."/>
            <person name="Wood J."/>
            <person name="Clifton S.W."/>
            <person name="Rogers J."/>
            <person name="Van den Ackerveken G."/>
            <person name="Jones J.D."/>
            <person name="McDowell J.M."/>
            <person name="Beynon J."/>
            <person name="Tyler B.M."/>
        </authorList>
    </citation>
    <scope>NUCLEOTIDE SEQUENCE [LARGE SCALE GENOMIC DNA]</scope>
    <source>
        <strain evidence="4">Emoy2</strain>
    </source>
</reference>
<dbReference type="GO" id="GO:0006435">
    <property type="term" value="P:threonyl-tRNA aminoacylation"/>
    <property type="evidence" value="ECO:0007669"/>
    <property type="project" value="TreeGrafter"/>
</dbReference>
<name>M4BST5_HYAAE</name>
<dbReference type="GO" id="GO:0005739">
    <property type="term" value="C:mitochondrion"/>
    <property type="evidence" value="ECO:0007669"/>
    <property type="project" value="TreeGrafter"/>
</dbReference>
<dbReference type="AlphaFoldDB" id="M4BST5"/>
<keyword evidence="1" id="KW-0648">Protein biosynthesis</keyword>
<keyword evidence="4" id="KW-1185">Reference proteome</keyword>
<dbReference type="EnsemblProtists" id="HpaT809520">
    <property type="protein sequence ID" value="HpaP809520"/>
    <property type="gene ID" value="HpaG809520"/>
</dbReference>
<organism evidence="3 4">
    <name type="scientific">Hyaloperonospora arabidopsidis (strain Emoy2)</name>
    <name type="common">Downy mildew agent</name>
    <name type="synonym">Peronospora arabidopsidis</name>
    <dbReference type="NCBI Taxonomy" id="559515"/>
    <lineage>
        <taxon>Eukaryota</taxon>
        <taxon>Sar</taxon>
        <taxon>Stramenopiles</taxon>
        <taxon>Oomycota</taxon>
        <taxon>Peronosporomycetes</taxon>
        <taxon>Peronosporales</taxon>
        <taxon>Peronosporaceae</taxon>
        <taxon>Hyaloperonospora</taxon>
    </lineage>
</organism>
<dbReference type="InterPro" id="IPR004154">
    <property type="entry name" value="Anticodon-bd"/>
</dbReference>
<dbReference type="InParanoid" id="M4BST5"/>
<dbReference type="SUPFAM" id="SSF52954">
    <property type="entry name" value="Class II aaRS ABD-related"/>
    <property type="match status" value="1"/>
</dbReference>
<dbReference type="Proteomes" id="UP000011713">
    <property type="component" value="Unassembled WGS sequence"/>
</dbReference>
<dbReference type="Pfam" id="PF03129">
    <property type="entry name" value="HGTP_anticodon"/>
    <property type="match status" value="1"/>
</dbReference>
<dbReference type="PANTHER" id="PTHR11451:SF46">
    <property type="entry name" value="THREONINE--TRNA LIGASE"/>
    <property type="match status" value="1"/>
</dbReference>
<dbReference type="eggNOG" id="KOG1637">
    <property type="taxonomic scope" value="Eukaryota"/>
</dbReference>
<feature type="domain" description="Anticodon-binding" evidence="2">
    <location>
        <begin position="17"/>
        <end position="100"/>
    </location>
</feature>
<sequence length="109" mass="12523">MDILDKQHHSFLTVSILQTIFIDYGYEVKDVLFRASFDVDIDDTGKTLNKKIREDQIAHYNFILVVGTQEQEARSVNIRTRDNKVTGTKTLEEAIAMFKNLEATRAADE</sequence>
<accession>M4BST5</accession>